<keyword evidence="1" id="KW-0472">Membrane</keyword>
<comment type="caution">
    <text evidence="2">The sequence shown here is derived from an EMBL/GenBank/DDBJ whole genome shotgun (WGS) entry which is preliminary data.</text>
</comment>
<accession>A0ABQ1W5C3</accession>
<name>A0ABQ1W5C3_9BACL</name>
<keyword evidence="3" id="KW-1185">Reference proteome</keyword>
<evidence type="ECO:0000313" key="3">
    <source>
        <dbReference type="Proteomes" id="UP000608420"/>
    </source>
</evidence>
<protein>
    <submittedName>
        <fullName evidence="2">Multidrug ABC transporter permease</fullName>
    </submittedName>
</protein>
<gene>
    <name evidence="2" type="primary">cdd3</name>
    <name evidence="2" type="ORF">GCM10010913_38350</name>
</gene>
<organism evidence="2 3">
    <name type="scientific">Paenibacillus aceti</name>
    <dbReference type="NCBI Taxonomy" id="1820010"/>
    <lineage>
        <taxon>Bacteria</taxon>
        <taxon>Bacillati</taxon>
        <taxon>Bacillota</taxon>
        <taxon>Bacilli</taxon>
        <taxon>Bacillales</taxon>
        <taxon>Paenibacillaceae</taxon>
        <taxon>Paenibacillus</taxon>
    </lineage>
</organism>
<dbReference type="PANTHER" id="PTHR37305:SF1">
    <property type="entry name" value="MEMBRANE PROTEIN"/>
    <property type="match status" value="1"/>
</dbReference>
<dbReference type="Pfam" id="PF12730">
    <property type="entry name" value="ABC2_membrane_4"/>
    <property type="match status" value="1"/>
</dbReference>
<dbReference type="CDD" id="cd21809">
    <property type="entry name" value="ABC-2_lan_permease-like"/>
    <property type="match status" value="1"/>
</dbReference>
<proteinExistence type="predicted"/>
<keyword evidence="1" id="KW-0812">Transmembrane</keyword>
<feature type="transmembrane region" description="Helical" evidence="1">
    <location>
        <begin position="170"/>
        <end position="190"/>
    </location>
</feature>
<sequence length="252" mass="28138">MSMLGLEFYKLRRRRLLLMIALFLSVELAWILISTSVSLSRNPELAGWEGVLGLLMTTASMNGLFLPILSAVVVSRICDMEHKGSTWKLLLSASVTRGRVYAAKYTCASILMLFAIMIECAAIIGFGMMYQFEWSDLFPLLLQFVGGAILTNQVVIALQQWLSLSVKNQAFSLCLGMIGGFIGMTADLFPASVRRIFIWSYYTGLSPITYEYSDSTMRFVTRSIGVMLPITLLIMGIVIYIVGSFRVSRQEV</sequence>
<feature type="transmembrane region" description="Helical" evidence="1">
    <location>
        <begin position="137"/>
        <end position="158"/>
    </location>
</feature>
<evidence type="ECO:0000256" key="1">
    <source>
        <dbReference type="SAM" id="Phobius"/>
    </source>
</evidence>
<dbReference type="Proteomes" id="UP000608420">
    <property type="component" value="Unassembled WGS sequence"/>
</dbReference>
<evidence type="ECO:0000313" key="2">
    <source>
        <dbReference type="EMBL" id="GGG12913.1"/>
    </source>
</evidence>
<feature type="transmembrane region" description="Helical" evidence="1">
    <location>
        <begin position="53"/>
        <end position="74"/>
    </location>
</feature>
<dbReference type="PANTHER" id="PTHR37305">
    <property type="entry name" value="INTEGRAL MEMBRANE PROTEIN-RELATED"/>
    <property type="match status" value="1"/>
</dbReference>
<feature type="transmembrane region" description="Helical" evidence="1">
    <location>
        <begin position="224"/>
        <end position="243"/>
    </location>
</feature>
<dbReference type="RefSeq" id="WP_120462196.1">
    <property type="nucleotide sequence ID" value="NZ_BMIW01000035.1"/>
</dbReference>
<dbReference type="EMBL" id="BMIW01000035">
    <property type="protein sequence ID" value="GGG12913.1"/>
    <property type="molecule type" value="Genomic_DNA"/>
</dbReference>
<reference evidence="3" key="1">
    <citation type="journal article" date="2019" name="Int. J. Syst. Evol. Microbiol.">
        <title>The Global Catalogue of Microorganisms (GCM) 10K type strain sequencing project: providing services to taxonomists for standard genome sequencing and annotation.</title>
        <authorList>
            <consortium name="The Broad Institute Genomics Platform"/>
            <consortium name="The Broad Institute Genome Sequencing Center for Infectious Disease"/>
            <person name="Wu L."/>
            <person name="Ma J."/>
        </authorList>
    </citation>
    <scope>NUCLEOTIDE SEQUENCE [LARGE SCALE GENOMIC DNA]</scope>
    <source>
        <strain evidence="3">CGMCC 1.15420</strain>
    </source>
</reference>
<keyword evidence="1" id="KW-1133">Transmembrane helix</keyword>
<feature type="transmembrane region" description="Helical" evidence="1">
    <location>
        <begin position="107"/>
        <end position="131"/>
    </location>
</feature>